<dbReference type="GO" id="GO:0030955">
    <property type="term" value="F:potassium ion binding"/>
    <property type="evidence" value="ECO:0007669"/>
    <property type="project" value="InterPro"/>
</dbReference>
<keyword evidence="12 15" id="KW-0670">Pyruvate</keyword>
<sequence length="649" mass="69408">MSEPSAPATLPANPGDRLPWLQRHLDALHAALHEAELRHADAIGSVDSVWTENARNLVHYVTLRARDLRPVQSALSLYGLSSLGRSEAHVLASVSAARTAARALTGRPRDEPAHGSPLDRDADGVPDGAARLAEAADRCLGARRDARYTRIMVTMPSHAADDPALLPDLVGAGMDLIRVNCAHDAPETWQAIIDRARAEAGRAGRPLRVSMDLGGPKLRTGPLASAPGVLRLKPRRDEYGRVVAAAVAWLSPSGSEAAEAEVTPRGPDEADLSALRELGLSAQAAAATVLPVDPGERLPGDGVDSLRLTDARGSRRRLRILYRGPNGLLVSSVKTTYLVAGTELRAAGEGEPLLRIGVLPPLERALRLHRGDTLELLRTAEALSVDPDGPARIGCTLPEVFDAVLPGQRVLLDDGAIEGRVAGADPERIEVRIERTAPGGSKLRAEKGINLPDTVLPISALTAQDRADLAFVAEHADLVNVSFVNSASDVEEIIELLGASPAADRDFGLVLKIETVRGFRNLPQILLAAMSWPRIGVMIARGDLAVEIGFERMAEVQQEILWLCEAAGVPVIWATQVLEQLAKTGLPTRAEITDAAESQRAEAVMLNKGPFIVTAVRALDDVLGRMQAHAEKKTSLLRRLESWDLDRPG</sequence>
<dbReference type="SUPFAM" id="SSF51621">
    <property type="entry name" value="Phosphoenolpyruvate/pyruvate domain"/>
    <property type="match status" value="1"/>
</dbReference>
<keyword evidence="16" id="KW-1185">Reference proteome</keyword>
<organism evidence="15 16">
    <name type="scientific">Leucobacter weissii</name>
    <dbReference type="NCBI Taxonomy" id="1983706"/>
    <lineage>
        <taxon>Bacteria</taxon>
        <taxon>Bacillati</taxon>
        <taxon>Actinomycetota</taxon>
        <taxon>Actinomycetes</taxon>
        <taxon>Micrococcales</taxon>
        <taxon>Microbacteriaceae</taxon>
        <taxon>Leucobacter</taxon>
    </lineage>
</organism>
<feature type="region of interest" description="Disordered" evidence="13">
    <location>
        <begin position="102"/>
        <end position="126"/>
    </location>
</feature>
<comment type="cofactor">
    <cofactor evidence="1">
        <name>K(+)</name>
        <dbReference type="ChEBI" id="CHEBI:29103"/>
    </cofactor>
</comment>
<dbReference type="SUPFAM" id="SSF50800">
    <property type="entry name" value="PK beta-barrel domain-like"/>
    <property type="match status" value="1"/>
</dbReference>
<evidence type="ECO:0000256" key="11">
    <source>
        <dbReference type="ARBA" id="ARBA00023152"/>
    </source>
</evidence>
<feature type="domain" description="Pyruvate kinase barrel" evidence="14">
    <location>
        <begin position="361"/>
        <end position="606"/>
    </location>
</feature>
<dbReference type="NCBIfam" id="NF011314">
    <property type="entry name" value="PRK14725.1"/>
    <property type="match status" value="1"/>
</dbReference>
<dbReference type="GO" id="GO:0000287">
    <property type="term" value="F:magnesium ion binding"/>
    <property type="evidence" value="ECO:0007669"/>
    <property type="project" value="InterPro"/>
</dbReference>
<evidence type="ECO:0000256" key="9">
    <source>
        <dbReference type="ARBA" id="ARBA00022840"/>
    </source>
</evidence>
<dbReference type="PANTHER" id="PTHR11817">
    <property type="entry name" value="PYRUVATE KINASE"/>
    <property type="match status" value="1"/>
</dbReference>
<evidence type="ECO:0000256" key="10">
    <source>
        <dbReference type="ARBA" id="ARBA00022842"/>
    </source>
</evidence>
<dbReference type="AlphaFoldDB" id="A0A939S8V3"/>
<keyword evidence="10" id="KW-0460">Magnesium</keyword>
<evidence type="ECO:0000259" key="14">
    <source>
        <dbReference type="Pfam" id="PF00224"/>
    </source>
</evidence>
<evidence type="ECO:0000256" key="2">
    <source>
        <dbReference type="ARBA" id="ARBA00004997"/>
    </source>
</evidence>
<evidence type="ECO:0000256" key="8">
    <source>
        <dbReference type="ARBA" id="ARBA00022777"/>
    </source>
</evidence>
<keyword evidence="11" id="KW-0324">Glycolysis</keyword>
<name>A0A939S8V3_9MICO</name>
<dbReference type="InterPro" id="IPR015813">
    <property type="entry name" value="Pyrv/PenolPyrv_kinase-like_dom"/>
</dbReference>
<evidence type="ECO:0000256" key="1">
    <source>
        <dbReference type="ARBA" id="ARBA00001958"/>
    </source>
</evidence>
<dbReference type="EC" id="2.7.1.40" evidence="4"/>
<keyword evidence="6" id="KW-0479">Metal-binding</keyword>
<evidence type="ECO:0000256" key="5">
    <source>
        <dbReference type="ARBA" id="ARBA00022679"/>
    </source>
</evidence>
<evidence type="ECO:0000256" key="7">
    <source>
        <dbReference type="ARBA" id="ARBA00022741"/>
    </source>
</evidence>
<accession>A0A939S8V3</accession>
<dbReference type="Proteomes" id="UP000664382">
    <property type="component" value="Unassembled WGS sequence"/>
</dbReference>
<keyword evidence="9" id="KW-0067">ATP-binding</keyword>
<dbReference type="InterPro" id="IPR015793">
    <property type="entry name" value="Pyrv_Knase_brl"/>
</dbReference>
<evidence type="ECO:0000256" key="6">
    <source>
        <dbReference type="ARBA" id="ARBA00022723"/>
    </source>
</evidence>
<evidence type="ECO:0000256" key="4">
    <source>
        <dbReference type="ARBA" id="ARBA00012142"/>
    </source>
</evidence>
<evidence type="ECO:0000256" key="13">
    <source>
        <dbReference type="SAM" id="MobiDB-lite"/>
    </source>
</evidence>
<keyword evidence="8 15" id="KW-0418">Kinase</keyword>
<dbReference type="InterPro" id="IPR040442">
    <property type="entry name" value="Pyrv_kinase-like_dom_sf"/>
</dbReference>
<dbReference type="InterPro" id="IPR011037">
    <property type="entry name" value="Pyrv_Knase-like_insert_dom_sf"/>
</dbReference>
<gene>
    <name evidence="15" type="ORF">J4H92_11140</name>
</gene>
<keyword evidence="7" id="KW-0547">Nucleotide-binding</keyword>
<keyword evidence="5" id="KW-0808">Transferase</keyword>
<dbReference type="InterPro" id="IPR015806">
    <property type="entry name" value="Pyrv_Knase_insert_dom_sf"/>
</dbReference>
<evidence type="ECO:0000256" key="3">
    <source>
        <dbReference type="ARBA" id="ARBA00008663"/>
    </source>
</evidence>
<dbReference type="EMBL" id="JAGDYM010000013">
    <property type="protein sequence ID" value="MBO1902501.1"/>
    <property type="molecule type" value="Genomic_DNA"/>
</dbReference>
<comment type="caution">
    <text evidence="15">The sequence shown here is derived from an EMBL/GenBank/DDBJ whole genome shotgun (WGS) entry which is preliminary data.</text>
</comment>
<protein>
    <recommendedName>
        <fullName evidence="4">pyruvate kinase</fullName>
        <ecNumber evidence="4">2.7.1.40</ecNumber>
    </recommendedName>
</protein>
<evidence type="ECO:0000313" key="15">
    <source>
        <dbReference type="EMBL" id="MBO1902501.1"/>
    </source>
</evidence>
<dbReference type="Gene3D" id="3.20.20.60">
    <property type="entry name" value="Phosphoenolpyruvate-binding domains"/>
    <property type="match status" value="1"/>
</dbReference>
<dbReference type="InterPro" id="IPR001697">
    <property type="entry name" value="Pyr_Knase"/>
</dbReference>
<comment type="pathway">
    <text evidence="2">Carbohydrate degradation; glycolysis; pyruvate from D-glyceraldehyde 3-phosphate: step 5/5.</text>
</comment>
<evidence type="ECO:0000256" key="12">
    <source>
        <dbReference type="ARBA" id="ARBA00023317"/>
    </source>
</evidence>
<dbReference type="GO" id="GO:0004743">
    <property type="term" value="F:pyruvate kinase activity"/>
    <property type="evidence" value="ECO:0007669"/>
    <property type="project" value="UniProtKB-EC"/>
</dbReference>
<evidence type="ECO:0000313" key="16">
    <source>
        <dbReference type="Proteomes" id="UP000664382"/>
    </source>
</evidence>
<dbReference type="Pfam" id="PF00224">
    <property type="entry name" value="PK"/>
    <property type="match status" value="1"/>
</dbReference>
<dbReference type="RefSeq" id="WP_208098269.1">
    <property type="nucleotide sequence ID" value="NZ_JAGDYM010000013.1"/>
</dbReference>
<reference evidence="15" key="1">
    <citation type="submission" date="2021-03" db="EMBL/GenBank/DDBJ databases">
        <title>Leucobacter chromiisoli sp. nov., isolated from chromium-containing soil of chemical plant.</title>
        <authorList>
            <person name="Xu Z."/>
        </authorList>
    </citation>
    <scope>NUCLEOTIDE SEQUENCE</scope>
    <source>
        <strain evidence="15">S27</strain>
    </source>
</reference>
<feature type="compositionally biased region" description="Basic and acidic residues" evidence="13">
    <location>
        <begin position="107"/>
        <end position="123"/>
    </location>
</feature>
<proteinExistence type="inferred from homology"/>
<dbReference type="GO" id="GO:0016301">
    <property type="term" value="F:kinase activity"/>
    <property type="evidence" value="ECO:0007669"/>
    <property type="project" value="UniProtKB-KW"/>
</dbReference>
<dbReference type="GO" id="GO:0005524">
    <property type="term" value="F:ATP binding"/>
    <property type="evidence" value="ECO:0007669"/>
    <property type="project" value="UniProtKB-KW"/>
</dbReference>
<comment type="similarity">
    <text evidence="3">Belongs to the pyruvate kinase family.</text>
</comment>
<dbReference type="Gene3D" id="2.40.33.10">
    <property type="entry name" value="PK beta-barrel domain-like"/>
    <property type="match status" value="1"/>
</dbReference>